<protein>
    <submittedName>
        <fullName evidence="2">Uncharacterized protein</fullName>
    </submittedName>
</protein>
<comment type="caution">
    <text evidence="2">The sequence shown here is derived from an EMBL/GenBank/DDBJ whole genome shotgun (WGS) entry which is preliminary data.</text>
</comment>
<name>A0AAV7MHU9_PLEWA</name>
<feature type="compositionally biased region" description="Basic and acidic residues" evidence="1">
    <location>
        <begin position="39"/>
        <end position="62"/>
    </location>
</feature>
<feature type="compositionally biased region" description="Basic and acidic residues" evidence="1">
    <location>
        <begin position="1"/>
        <end position="15"/>
    </location>
</feature>
<reference evidence="2" key="1">
    <citation type="journal article" date="2022" name="bioRxiv">
        <title>Sequencing and chromosome-scale assembly of the giantPleurodeles waltlgenome.</title>
        <authorList>
            <person name="Brown T."/>
            <person name="Elewa A."/>
            <person name="Iarovenko S."/>
            <person name="Subramanian E."/>
            <person name="Araus A.J."/>
            <person name="Petzold A."/>
            <person name="Susuki M."/>
            <person name="Suzuki K.-i.T."/>
            <person name="Hayashi T."/>
            <person name="Toyoda A."/>
            <person name="Oliveira C."/>
            <person name="Osipova E."/>
            <person name="Leigh N.D."/>
            <person name="Simon A."/>
            <person name="Yun M.H."/>
        </authorList>
    </citation>
    <scope>NUCLEOTIDE SEQUENCE</scope>
    <source>
        <strain evidence="2">20211129_DDA</strain>
        <tissue evidence="2">Liver</tissue>
    </source>
</reference>
<sequence length="169" mass="18362">MESKKRAGEGDKEGDPIVPLDDPTPQAPKPLVILPFPILERDPVPRPTRTEHKREHGQKQEQEPDSISCATSFGTGSSITEELVVLAATALEECRNSPNCKNNNKDNDKNALCGGAKGSNLYLVSSAYELEASGPASTRRSVNPEPGKRNTEPPSGNNRVIVVEIHLQW</sequence>
<evidence type="ECO:0000313" key="2">
    <source>
        <dbReference type="EMBL" id="KAJ1103058.1"/>
    </source>
</evidence>
<dbReference type="Proteomes" id="UP001066276">
    <property type="component" value="Chromosome 9"/>
</dbReference>
<keyword evidence="3" id="KW-1185">Reference proteome</keyword>
<evidence type="ECO:0000256" key="1">
    <source>
        <dbReference type="SAM" id="MobiDB-lite"/>
    </source>
</evidence>
<accession>A0AAV7MHU9</accession>
<evidence type="ECO:0000313" key="3">
    <source>
        <dbReference type="Proteomes" id="UP001066276"/>
    </source>
</evidence>
<gene>
    <name evidence="2" type="ORF">NDU88_000486</name>
</gene>
<dbReference type="EMBL" id="JANPWB010000013">
    <property type="protein sequence ID" value="KAJ1103058.1"/>
    <property type="molecule type" value="Genomic_DNA"/>
</dbReference>
<proteinExistence type="predicted"/>
<feature type="region of interest" description="Disordered" evidence="1">
    <location>
        <begin position="1"/>
        <end position="73"/>
    </location>
</feature>
<feature type="region of interest" description="Disordered" evidence="1">
    <location>
        <begin position="131"/>
        <end position="158"/>
    </location>
</feature>
<organism evidence="2 3">
    <name type="scientific">Pleurodeles waltl</name>
    <name type="common">Iberian ribbed newt</name>
    <dbReference type="NCBI Taxonomy" id="8319"/>
    <lineage>
        <taxon>Eukaryota</taxon>
        <taxon>Metazoa</taxon>
        <taxon>Chordata</taxon>
        <taxon>Craniata</taxon>
        <taxon>Vertebrata</taxon>
        <taxon>Euteleostomi</taxon>
        <taxon>Amphibia</taxon>
        <taxon>Batrachia</taxon>
        <taxon>Caudata</taxon>
        <taxon>Salamandroidea</taxon>
        <taxon>Salamandridae</taxon>
        <taxon>Pleurodelinae</taxon>
        <taxon>Pleurodeles</taxon>
    </lineage>
</organism>
<dbReference type="AlphaFoldDB" id="A0AAV7MHU9"/>